<evidence type="ECO:0000313" key="3">
    <source>
        <dbReference type="Proteomes" id="UP000094527"/>
    </source>
</evidence>
<name>A0A1D2M9Y9_ORCCI</name>
<feature type="transmembrane region" description="Helical" evidence="1">
    <location>
        <begin position="12"/>
        <end position="38"/>
    </location>
</feature>
<evidence type="ECO:0000313" key="2">
    <source>
        <dbReference type="EMBL" id="ODM89742.1"/>
    </source>
</evidence>
<keyword evidence="3" id="KW-1185">Reference proteome</keyword>
<dbReference type="OrthoDB" id="8283836at2759"/>
<dbReference type="AlphaFoldDB" id="A0A1D2M9Y9"/>
<proteinExistence type="predicted"/>
<keyword evidence="1" id="KW-1133">Transmembrane helix</keyword>
<sequence>MRFSWDCGISFKIWSVATIVLEILFTLVTAGITGWALLLQQTAGHKLELLYTPKPKETYIQVNANYSDVVTTWVLFLLLLLCIGRFLTAVMLLIGIKKSSVNLAKFWIAFKVFAVMMSLFLVTASFTVSMLVKAAACASLITDLITCYFIMILYPELDQMRKVIPKVDPTPHQ</sequence>
<feature type="transmembrane region" description="Helical" evidence="1">
    <location>
        <begin position="73"/>
        <end position="94"/>
    </location>
</feature>
<feature type="transmembrane region" description="Helical" evidence="1">
    <location>
        <begin position="106"/>
        <end position="126"/>
    </location>
</feature>
<evidence type="ECO:0000256" key="1">
    <source>
        <dbReference type="SAM" id="Phobius"/>
    </source>
</evidence>
<dbReference type="Proteomes" id="UP000094527">
    <property type="component" value="Unassembled WGS sequence"/>
</dbReference>
<keyword evidence="1" id="KW-0812">Transmembrane</keyword>
<comment type="caution">
    <text evidence="2">The sequence shown here is derived from an EMBL/GenBank/DDBJ whole genome shotgun (WGS) entry which is preliminary data.</text>
</comment>
<organism evidence="2 3">
    <name type="scientific">Orchesella cincta</name>
    <name type="common">Springtail</name>
    <name type="synonym">Podura cincta</name>
    <dbReference type="NCBI Taxonomy" id="48709"/>
    <lineage>
        <taxon>Eukaryota</taxon>
        <taxon>Metazoa</taxon>
        <taxon>Ecdysozoa</taxon>
        <taxon>Arthropoda</taxon>
        <taxon>Hexapoda</taxon>
        <taxon>Collembola</taxon>
        <taxon>Entomobryomorpha</taxon>
        <taxon>Entomobryoidea</taxon>
        <taxon>Orchesellidae</taxon>
        <taxon>Orchesellinae</taxon>
        <taxon>Orchesella</taxon>
    </lineage>
</organism>
<reference evidence="2 3" key="1">
    <citation type="journal article" date="2016" name="Genome Biol. Evol.">
        <title>Gene Family Evolution Reflects Adaptation to Soil Environmental Stressors in the Genome of the Collembolan Orchesella cincta.</title>
        <authorList>
            <person name="Faddeeva-Vakhrusheva A."/>
            <person name="Derks M.F."/>
            <person name="Anvar S.Y."/>
            <person name="Agamennone V."/>
            <person name="Suring W."/>
            <person name="Smit S."/>
            <person name="van Straalen N.M."/>
            <person name="Roelofs D."/>
        </authorList>
    </citation>
    <scope>NUCLEOTIDE SEQUENCE [LARGE SCALE GENOMIC DNA]</scope>
    <source>
        <tissue evidence="2">Mixed pool</tissue>
    </source>
</reference>
<dbReference type="EMBL" id="LJIJ01002405">
    <property type="protein sequence ID" value="ODM89742.1"/>
    <property type="molecule type" value="Genomic_DNA"/>
</dbReference>
<protein>
    <submittedName>
        <fullName evidence="2">Uncharacterized protein</fullName>
    </submittedName>
</protein>
<keyword evidence="1" id="KW-0472">Membrane</keyword>
<accession>A0A1D2M9Y9</accession>
<gene>
    <name evidence="2" type="ORF">Ocin01_16942</name>
</gene>
<feature type="transmembrane region" description="Helical" evidence="1">
    <location>
        <begin position="132"/>
        <end position="154"/>
    </location>
</feature>